<feature type="transmembrane region" description="Helical" evidence="7">
    <location>
        <begin position="161"/>
        <end position="180"/>
    </location>
</feature>
<organism evidence="8">
    <name type="scientific">marine metagenome</name>
    <dbReference type="NCBI Taxonomy" id="408172"/>
    <lineage>
        <taxon>unclassified sequences</taxon>
        <taxon>metagenomes</taxon>
        <taxon>ecological metagenomes</taxon>
    </lineage>
</organism>
<name>A0A382A2B2_9ZZZZ</name>
<evidence type="ECO:0000256" key="7">
    <source>
        <dbReference type="SAM" id="Phobius"/>
    </source>
</evidence>
<gene>
    <name evidence="8" type="ORF">METZ01_LOCUS148136</name>
</gene>
<protein>
    <submittedName>
        <fullName evidence="8">Uncharacterized protein</fullName>
    </submittedName>
</protein>
<dbReference type="GO" id="GO:0009103">
    <property type="term" value="P:lipopolysaccharide biosynthetic process"/>
    <property type="evidence" value="ECO:0007669"/>
    <property type="project" value="TreeGrafter"/>
</dbReference>
<sequence length="341" mass="39576">MKQIFYIIPISTIFVFSLVKLWLYLAKSKNLFDVPNKRSSHSVPTLKSGGVSIIFVFYFFLSLIFIKLPWLEPNYYYALLIGGGSVAVISFFDDIYELSILFRLLVQFFSAFVTLSLLGGLAPIEIYAHQIDQGFIINVLAAFFIVWMINLYNFMDGINGIASFEIIFSSLSLFFLCVYFDKSIILWFPPLLLGSCTLGFLFWNYPRAKIFMGDVGSGFIGYSIAAFVIFSSWRDQDIFWVWLILLAVFVSDTTFTLILRISRSEKFYYAHKDHLYQLLSRYFSPDYVLLLILAFNLVWLFPISFLVTNNNFSGFTGVCFAYIPLLIIYIYYRMKIKPDYL</sequence>
<feature type="transmembrane region" description="Helical" evidence="7">
    <location>
        <begin position="74"/>
        <end position="92"/>
    </location>
</feature>
<evidence type="ECO:0000256" key="3">
    <source>
        <dbReference type="ARBA" id="ARBA00022679"/>
    </source>
</evidence>
<dbReference type="AlphaFoldDB" id="A0A382A2B2"/>
<feature type="transmembrane region" description="Helical" evidence="7">
    <location>
        <begin position="186"/>
        <end position="203"/>
    </location>
</feature>
<dbReference type="Pfam" id="PF00953">
    <property type="entry name" value="Glycos_transf_4"/>
    <property type="match status" value="1"/>
</dbReference>
<accession>A0A382A2B2</accession>
<evidence type="ECO:0000256" key="2">
    <source>
        <dbReference type="ARBA" id="ARBA00022475"/>
    </source>
</evidence>
<comment type="subcellular location">
    <subcellularLocation>
        <location evidence="1">Cell membrane</location>
        <topology evidence="1">Multi-pass membrane protein</topology>
    </subcellularLocation>
</comment>
<keyword evidence="6 7" id="KW-0472">Membrane</keyword>
<feature type="transmembrane region" description="Helical" evidence="7">
    <location>
        <begin position="104"/>
        <end position="128"/>
    </location>
</feature>
<keyword evidence="4 7" id="KW-0812">Transmembrane</keyword>
<keyword evidence="3" id="KW-0808">Transferase</keyword>
<feature type="transmembrane region" description="Helical" evidence="7">
    <location>
        <begin position="287"/>
        <end position="306"/>
    </location>
</feature>
<proteinExistence type="predicted"/>
<dbReference type="PANTHER" id="PTHR22926">
    <property type="entry name" value="PHOSPHO-N-ACETYLMURAMOYL-PENTAPEPTIDE-TRANSFERASE"/>
    <property type="match status" value="1"/>
</dbReference>
<evidence type="ECO:0000256" key="5">
    <source>
        <dbReference type="ARBA" id="ARBA00022989"/>
    </source>
</evidence>
<feature type="transmembrane region" description="Helical" evidence="7">
    <location>
        <begin position="6"/>
        <end position="25"/>
    </location>
</feature>
<feature type="transmembrane region" description="Helical" evidence="7">
    <location>
        <begin position="134"/>
        <end position="154"/>
    </location>
</feature>
<feature type="transmembrane region" description="Helical" evidence="7">
    <location>
        <begin position="215"/>
        <end position="233"/>
    </location>
</feature>
<keyword evidence="2" id="KW-1003">Cell membrane</keyword>
<feature type="transmembrane region" description="Helical" evidence="7">
    <location>
        <begin position="239"/>
        <end position="259"/>
    </location>
</feature>
<evidence type="ECO:0000256" key="6">
    <source>
        <dbReference type="ARBA" id="ARBA00023136"/>
    </source>
</evidence>
<dbReference type="CDD" id="cd06854">
    <property type="entry name" value="GT_WbpL_WbcO_like"/>
    <property type="match status" value="1"/>
</dbReference>
<dbReference type="PANTHER" id="PTHR22926:SF3">
    <property type="entry name" value="UNDECAPRENYL-PHOSPHATE ALPHA-N-ACETYLGLUCOSAMINYL 1-PHOSPHATE TRANSFERASE"/>
    <property type="match status" value="1"/>
</dbReference>
<feature type="transmembrane region" description="Helical" evidence="7">
    <location>
        <begin position="312"/>
        <end position="332"/>
    </location>
</feature>
<dbReference type="GO" id="GO:0005886">
    <property type="term" value="C:plasma membrane"/>
    <property type="evidence" value="ECO:0007669"/>
    <property type="project" value="UniProtKB-SubCell"/>
</dbReference>
<evidence type="ECO:0000256" key="1">
    <source>
        <dbReference type="ARBA" id="ARBA00004651"/>
    </source>
</evidence>
<dbReference type="GO" id="GO:0071555">
    <property type="term" value="P:cell wall organization"/>
    <property type="evidence" value="ECO:0007669"/>
    <property type="project" value="TreeGrafter"/>
</dbReference>
<feature type="transmembrane region" description="Helical" evidence="7">
    <location>
        <begin position="46"/>
        <end position="68"/>
    </location>
</feature>
<dbReference type="InterPro" id="IPR000715">
    <property type="entry name" value="Glycosyl_transferase_4"/>
</dbReference>
<keyword evidence="5 7" id="KW-1133">Transmembrane helix</keyword>
<evidence type="ECO:0000256" key="4">
    <source>
        <dbReference type="ARBA" id="ARBA00022692"/>
    </source>
</evidence>
<reference evidence="8" key="1">
    <citation type="submission" date="2018-05" db="EMBL/GenBank/DDBJ databases">
        <authorList>
            <person name="Lanie J.A."/>
            <person name="Ng W.-L."/>
            <person name="Kazmierczak K.M."/>
            <person name="Andrzejewski T.M."/>
            <person name="Davidsen T.M."/>
            <person name="Wayne K.J."/>
            <person name="Tettelin H."/>
            <person name="Glass J.I."/>
            <person name="Rusch D."/>
            <person name="Podicherti R."/>
            <person name="Tsui H.-C.T."/>
            <person name="Winkler M.E."/>
        </authorList>
    </citation>
    <scope>NUCLEOTIDE SEQUENCE</scope>
</reference>
<evidence type="ECO:0000313" key="8">
    <source>
        <dbReference type="EMBL" id="SVA95282.1"/>
    </source>
</evidence>
<dbReference type="EMBL" id="UINC01023500">
    <property type="protein sequence ID" value="SVA95282.1"/>
    <property type="molecule type" value="Genomic_DNA"/>
</dbReference>
<dbReference type="GO" id="GO:0016780">
    <property type="term" value="F:phosphotransferase activity, for other substituted phosphate groups"/>
    <property type="evidence" value="ECO:0007669"/>
    <property type="project" value="InterPro"/>
</dbReference>
<dbReference type="GO" id="GO:0044038">
    <property type="term" value="P:cell wall macromolecule biosynthetic process"/>
    <property type="evidence" value="ECO:0007669"/>
    <property type="project" value="TreeGrafter"/>
</dbReference>